<name>A0A9N8DDG8_9STRA</name>
<keyword evidence="7" id="KW-1185">Reference proteome</keyword>
<organism evidence="6 7">
    <name type="scientific">Seminavis robusta</name>
    <dbReference type="NCBI Taxonomy" id="568900"/>
    <lineage>
        <taxon>Eukaryota</taxon>
        <taxon>Sar</taxon>
        <taxon>Stramenopiles</taxon>
        <taxon>Ochrophyta</taxon>
        <taxon>Bacillariophyta</taxon>
        <taxon>Bacillariophyceae</taxon>
        <taxon>Bacillariophycidae</taxon>
        <taxon>Naviculales</taxon>
        <taxon>Naviculaceae</taxon>
        <taxon>Seminavis</taxon>
    </lineage>
</organism>
<gene>
    <name evidence="6" type="ORF">SEMRO_43_G026330.1</name>
</gene>
<sequence length="353" mass="40585">MALGADKKKPEAKRLLRIINKENKTDRDIVDFLMGYVQFKQDDKWNELRVAPFYQYYVSMYREVRQWGYGKPVPVTDTDKKFLSGIIRSDTEPPFFLAHATFLSGFIECKLEQNADMFLHALTRVIDTCDSAKDEDNAHVVVPHTAGEYLMRLRTLTEGFMERTRSNFVMVKWDPNKFVSSMSPIPGDQCDCCGTKEKSTSEMPVCGRCRVTYYCSKECQQKHWQQVHWKLCRKKGEFRCGDVVIALEPFASVGFGGRCRIVSRAKNRTRGLWNVAEMEGEETCVISAAKLRVDSLVVRGLMNQYDQDLVASLMVRKIQEELQKIGELQEDAPDPPETYTAVDLYVMSLEELD</sequence>
<evidence type="ECO:0000256" key="1">
    <source>
        <dbReference type="ARBA" id="ARBA00022723"/>
    </source>
</evidence>
<evidence type="ECO:0000256" key="2">
    <source>
        <dbReference type="ARBA" id="ARBA00022771"/>
    </source>
</evidence>
<keyword evidence="2 4" id="KW-0863">Zinc-finger</keyword>
<dbReference type="GO" id="GO:0008270">
    <property type="term" value="F:zinc ion binding"/>
    <property type="evidence" value="ECO:0007669"/>
    <property type="project" value="UniProtKB-KW"/>
</dbReference>
<keyword evidence="1" id="KW-0479">Metal-binding</keyword>
<protein>
    <recommendedName>
        <fullName evidence="5">MYND-type domain-containing protein</fullName>
    </recommendedName>
</protein>
<dbReference type="SUPFAM" id="SSF144232">
    <property type="entry name" value="HIT/MYND zinc finger-like"/>
    <property type="match status" value="1"/>
</dbReference>
<evidence type="ECO:0000256" key="4">
    <source>
        <dbReference type="PROSITE-ProRule" id="PRU00134"/>
    </source>
</evidence>
<evidence type="ECO:0000313" key="7">
    <source>
        <dbReference type="Proteomes" id="UP001153069"/>
    </source>
</evidence>
<dbReference type="EMBL" id="CAICTM010000043">
    <property type="protein sequence ID" value="CAB9498706.1"/>
    <property type="molecule type" value="Genomic_DNA"/>
</dbReference>
<dbReference type="Gene3D" id="6.10.140.2220">
    <property type="match status" value="1"/>
</dbReference>
<proteinExistence type="predicted"/>
<dbReference type="AlphaFoldDB" id="A0A9N8DDG8"/>
<comment type="caution">
    <text evidence="6">The sequence shown here is derived from an EMBL/GenBank/DDBJ whole genome shotgun (WGS) entry which is preliminary data.</text>
</comment>
<evidence type="ECO:0000256" key="3">
    <source>
        <dbReference type="ARBA" id="ARBA00022833"/>
    </source>
</evidence>
<feature type="domain" description="MYND-type" evidence="5">
    <location>
        <begin position="190"/>
        <end position="232"/>
    </location>
</feature>
<reference evidence="6" key="1">
    <citation type="submission" date="2020-06" db="EMBL/GenBank/DDBJ databases">
        <authorList>
            <consortium name="Plant Systems Biology data submission"/>
        </authorList>
    </citation>
    <scope>NUCLEOTIDE SEQUENCE</scope>
    <source>
        <strain evidence="6">D6</strain>
    </source>
</reference>
<dbReference type="OrthoDB" id="341421at2759"/>
<dbReference type="PROSITE" id="PS01360">
    <property type="entry name" value="ZF_MYND_1"/>
    <property type="match status" value="1"/>
</dbReference>
<accession>A0A9N8DDG8</accession>
<evidence type="ECO:0000259" key="5">
    <source>
        <dbReference type="PROSITE" id="PS50865"/>
    </source>
</evidence>
<dbReference type="Proteomes" id="UP001153069">
    <property type="component" value="Unassembled WGS sequence"/>
</dbReference>
<evidence type="ECO:0000313" key="6">
    <source>
        <dbReference type="EMBL" id="CAB9498706.1"/>
    </source>
</evidence>
<dbReference type="Pfam" id="PF01753">
    <property type="entry name" value="zf-MYND"/>
    <property type="match status" value="1"/>
</dbReference>
<keyword evidence="3" id="KW-0862">Zinc</keyword>
<dbReference type="PROSITE" id="PS50865">
    <property type="entry name" value="ZF_MYND_2"/>
    <property type="match status" value="1"/>
</dbReference>
<dbReference type="InterPro" id="IPR002893">
    <property type="entry name" value="Znf_MYND"/>
</dbReference>